<keyword evidence="2" id="KW-0762">Sugar transport</keyword>
<dbReference type="InterPro" id="IPR002178">
    <property type="entry name" value="PTS_EIIA_type-2_dom"/>
</dbReference>
<dbReference type="Proteomes" id="UP000689967">
    <property type="component" value="Unassembled WGS sequence"/>
</dbReference>
<gene>
    <name evidence="2" type="ORF">JJQ90_23300</name>
</gene>
<name>A0ABS6HE98_9PROT</name>
<keyword evidence="3" id="KW-1185">Reference proteome</keyword>
<dbReference type="RefSeq" id="WP_216878682.1">
    <property type="nucleotide sequence ID" value="NZ_JAERQM010000008.1"/>
</dbReference>
<dbReference type="PROSITE" id="PS51094">
    <property type="entry name" value="PTS_EIIA_TYPE_2"/>
    <property type="match status" value="1"/>
</dbReference>
<dbReference type="CDD" id="cd00211">
    <property type="entry name" value="PTS_IIA_fru"/>
    <property type="match status" value="1"/>
</dbReference>
<feature type="domain" description="PTS EIIA type-2" evidence="1">
    <location>
        <begin position="5"/>
        <end position="148"/>
    </location>
</feature>
<proteinExistence type="predicted"/>
<dbReference type="PROSITE" id="PS00372">
    <property type="entry name" value="PTS_EIIA_TYPE_2_HIS"/>
    <property type="match status" value="1"/>
</dbReference>
<dbReference type="PANTHER" id="PTHR47738">
    <property type="entry name" value="PTS SYSTEM FRUCTOSE-LIKE EIIA COMPONENT-RELATED"/>
    <property type="match status" value="1"/>
</dbReference>
<comment type="caution">
    <text evidence="2">The sequence shown here is derived from an EMBL/GenBank/DDBJ whole genome shotgun (WGS) entry which is preliminary data.</text>
</comment>
<dbReference type="Pfam" id="PF00359">
    <property type="entry name" value="PTS_EIIA_2"/>
    <property type="match status" value="1"/>
</dbReference>
<sequence>MRVTDLLSADHILLDLASPSRKALLQTLAAEAARRLGRDEQEVLAALQARERLGTTALGRGVALPHARLPGEDPPLMIFARLQRPVDFEARDEEPVDLVFAVLWPESQPEGFLPALSELCRPLRDPLFLQKLRRAGTAEDVSALLRQGGAAAEE</sequence>
<keyword evidence="2" id="KW-0813">Transport</keyword>
<organism evidence="2 3">
    <name type="scientific">Falsiroseomonas oleicola</name>
    <dbReference type="NCBI Taxonomy" id="2801474"/>
    <lineage>
        <taxon>Bacteria</taxon>
        <taxon>Pseudomonadati</taxon>
        <taxon>Pseudomonadota</taxon>
        <taxon>Alphaproteobacteria</taxon>
        <taxon>Acetobacterales</taxon>
        <taxon>Roseomonadaceae</taxon>
        <taxon>Falsiroseomonas</taxon>
    </lineage>
</organism>
<evidence type="ECO:0000259" key="1">
    <source>
        <dbReference type="PROSITE" id="PS51094"/>
    </source>
</evidence>
<protein>
    <submittedName>
        <fullName evidence="2">PTS sugar transporter subunit IIA</fullName>
    </submittedName>
</protein>
<reference evidence="2 3" key="1">
    <citation type="submission" date="2021-01" db="EMBL/GenBank/DDBJ databases">
        <title>Roseomonas sp. nov, a bacterium isolated from an oil production mixture in Yumen Oilfield.</title>
        <authorList>
            <person name="Wu D."/>
        </authorList>
    </citation>
    <scope>NUCLEOTIDE SEQUENCE [LARGE SCALE GENOMIC DNA]</scope>
    <source>
        <strain evidence="2 3">ROY-5-3</strain>
    </source>
</reference>
<dbReference type="InterPro" id="IPR051541">
    <property type="entry name" value="PTS_SugarTrans_NitroReg"/>
</dbReference>
<evidence type="ECO:0000313" key="2">
    <source>
        <dbReference type="EMBL" id="MBU8546666.1"/>
    </source>
</evidence>
<accession>A0ABS6HE98</accession>
<evidence type="ECO:0000313" key="3">
    <source>
        <dbReference type="Proteomes" id="UP000689967"/>
    </source>
</evidence>
<dbReference type="PANTHER" id="PTHR47738:SF1">
    <property type="entry name" value="NITROGEN REGULATORY PROTEIN"/>
    <property type="match status" value="1"/>
</dbReference>
<dbReference type="EMBL" id="JAERQM010000008">
    <property type="protein sequence ID" value="MBU8546666.1"/>
    <property type="molecule type" value="Genomic_DNA"/>
</dbReference>